<dbReference type="AlphaFoldDB" id="A0A0G4FW64"/>
<dbReference type="VEuPathDB" id="CryptoDB:Cvel_19035"/>
<name>A0A0G4FW64_9ALVE</name>
<keyword evidence="4" id="KW-0663">Pyridoxal phosphate</keyword>
<dbReference type="InterPro" id="IPR051326">
    <property type="entry name" value="Kynurenine-oxoglutarate_AT"/>
</dbReference>
<keyword evidence="3" id="KW-0808">Transferase</keyword>
<dbReference type="PANTHER" id="PTHR43807:SF20">
    <property type="entry name" value="FI04487P"/>
    <property type="match status" value="1"/>
</dbReference>
<dbReference type="PANTHER" id="PTHR43807">
    <property type="entry name" value="FI04487P"/>
    <property type="match status" value="1"/>
</dbReference>
<dbReference type="InterPro" id="IPR015424">
    <property type="entry name" value="PyrdxlP-dep_Trfase"/>
</dbReference>
<dbReference type="SUPFAM" id="SSF53383">
    <property type="entry name" value="PLP-dependent transferases"/>
    <property type="match status" value="1"/>
</dbReference>
<feature type="non-terminal residue" evidence="5">
    <location>
        <position position="1"/>
    </location>
</feature>
<evidence type="ECO:0000256" key="3">
    <source>
        <dbReference type="ARBA" id="ARBA00022679"/>
    </source>
</evidence>
<dbReference type="GO" id="GO:0016212">
    <property type="term" value="F:kynurenine-oxoglutarate transaminase activity"/>
    <property type="evidence" value="ECO:0007669"/>
    <property type="project" value="TreeGrafter"/>
</dbReference>
<accession>A0A0G4FW64</accession>
<evidence type="ECO:0000256" key="2">
    <source>
        <dbReference type="ARBA" id="ARBA00022576"/>
    </source>
</evidence>
<comment type="cofactor">
    <cofactor evidence="1">
        <name>pyridoxal 5'-phosphate</name>
        <dbReference type="ChEBI" id="CHEBI:597326"/>
    </cofactor>
</comment>
<dbReference type="InterPro" id="IPR015422">
    <property type="entry name" value="PyrdxlP-dep_Trfase_small"/>
</dbReference>
<evidence type="ECO:0000313" key="5">
    <source>
        <dbReference type="EMBL" id="CEM19350.1"/>
    </source>
</evidence>
<sequence length="161" mass="18131">ESVASALETASQPYGGKPTYWEWLEGEYRNKRAHLMETLTHAGFNPIGPEGSFFILVDLEHTHLLKHALPSEPAEPGTVQRPDYEVCRFLTKEVGVCAIPCSAFYDHDGDSASSSSLSSSSSLEKGRLKEKEKFIRFAFCKTEAALDEARRRLYNHFREMS</sequence>
<protein>
    <submittedName>
        <fullName evidence="5">Uncharacterized protein</fullName>
    </submittedName>
</protein>
<gene>
    <name evidence="5" type="ORF">Cvel_19035</name>
</gene>
<organism evidence="5">
    <name type="scientific">Chromera velia CCMP2878</name>
    <dbReference type="NCBI Taxonomy" id="1169474"/>
    <lineage>
        <taxon>Eukaryota</taxon>
        <taxon>Sar</taxon>
        <taxon>Alveolata</taxon>
        <taxon>Colpodellida</taxon>
        <taxon>Chromeraceae</taxon>
        <taxon>Chromera</taxon>
    </lineage>
</organism>
<evidence type="ECO:0000256" key="4">
    <source>
        <dbReference type="ARBA" id="ARBA00022898"/>
    </source>
</evidence>
<dbReference type="Gene3D" id="3.90.1150.10">
    <property type="entry name" value="Aspartate Aminotransferase, domain 1"/>
    <property type="match status" value="1"/>
</dbReference>
<proteinExistence type="predicted"/>
<dbReference type="GO" id="GO:0005737">
    <property type="term" value="C:cytoplasm"/>
    <property type="evidence" value="ECO:0007669"/>
    <property type="project" value="TreeGrafter"/>
</dbReference>
<reference evidence="5" key="1">
    <citation type="submission" date="2014-11" db="EMBL/GenBank/DDBJ databases">
        <authorList>
            <person name="Otto D Thomas"/>
            <person name="Naeem Raeece"/>
        </authorList>
    </citation>
    <scope>NUCLEOTIDE SEQUENCE</scope>
</reference>
<evidence type="ECO:0000256" key="1">
    <source>
        <dbReference type="ARBA" id="ARBA00001933"/>
    </source>
</evidence>
<dbReference type="EMBL" id="CDMZ01000677">
    <property type="protein sequence ID" value="CEM19350.1"/>
    <property type="molecule type" value="Genomic_DNA"/>
</dbReference>
<keyword evidence="2" id="KW-0032">Aminotransferase</keyword>